<dbReference type="Proteomes" id="UP000198716">
    <property type="component" value="Unassembled WGS sequence"/>
</dbReference>
<sequence length="191" mass="22307">MGDQLRDELLRRSARDQQVRHQWLEQQTVDSITVREVDADNTARLAEIIDEHGWPGHTLVGTDGAHAAWLLAQHATPDYQQAWIDLLREAVDRQEATERDLAYLDDRVLLHQNLPQRYGTQRFGIGNQTSRLWPLADRERVNLWRSEIGLSPLDNCDLDQAWRFDELRHIRDNTPENTVEAPRQPSSRFRD</sequence>
<name>A0A1I1YTP6_9ACTN</name>
<proteinExistence type="predicted"/>
<reference evidence="2" key="1">
    <citation type="submission" date="2016-10" db="EMBL/GenBank/DDBJ databases">
        <authorList>
            <person name="Varghese N."/>
            <person name="Submissions S."/>
        </authorList>
    </citation>
    <scope>NUCLEOTIDE SEQUENCE [LARGE SCALE GENOMIC DNA]</scope>
    <source>
        <strain evidence="2">DSM 45004</strain>
    </source>
</reference>
<organism evidence="1 2">
    <name type="scientific">Actinopolyspora alba</name>
    <dbReference type="NCBI Taxonomy" id="673379"/>
    <lineage>
        <taxon>Bacteria</taxon>
        <taxon>Bacillati</taxon>
        <taxon>Actinomycetota</taxon>
        <taxon>Actinomycetes</taxon>
        <taxon>Actinopolysporales</taxon>
        <taxon>Actinopolysporaceae</taxon>
        <taxon>Actinopolyspora</taxon>
        <taxon>Actinopolyspora alba group</taxon>
    </lineage>
</organism>
<evidence type="ECO:0000313" key="1">
    <source>
        <dbReference type="EMBL" id="SFE22712.1"/>
    </source>
</evidence>
<dbReference type="AlphaFoldDB" id="A0A1I1YTP6"/>
<dbReference type="EMBL" id="FOMZ01000009">
    <property type="protein sequence ID" value="SFE22712.1"/>
    <property type="molecule type" value="Genomic_DNA"/>
</dbReference>
<dbReference type="Pfam" id="PF20329">
    <property type="entry name" value="DUF6624"/>
    <property type="match status" value="1"/>
</dbReference>
<gene>
    <name evidence="1" type="ORF">SAMN04487819_109230</name>
</gene>
<keyword evidence="2" id="KW-1185">Reference proteome</keyword>
<evidence type="ECO:0000313" key="2">
    <source>
        <dbReference type="Proteomes" id="UP000198716"/>
    </source>
</evidence>
<accession>A0A1I1YTP6</accession>
<protein>
    <submittedName>
        <fullName evidence="1">Uncharacterized protein</fullName>
    </submittedName>
</protein>
<dbReference type="InterPro" id="IPR046732">
    <property type="entry name" value="DUF6624"/>
</dbReference>